<evidence type="ECO:0000313" key="3">
    <source>
        <dbReference type="EMBL" id="AMY10374.1"/>
    </source>
</evidence>
<dbReference type="NCBIfam" id="NF003967">
    <property type="entry name" value="PRK05461.1"/>
    <property type="match status" value="1"/>
</dbReference>
<dbReference type="STRING" id="1855912.LuPra_03604"/>
<dbReference type="PATRIC" id="fig|1813736.3.peg.3812"/>
<dbReference type="InterPro" id="IPR007474">
    <property type="entry name" value="ApaG_domain"/>
</dbReference>
<gene>
    <name evidence="3" type="ORF">LuPra_03604</name>
</gene>
<dbReference type="Gene3D" id="2.60.40.1470">
    <property type="entry name" value="ApaG domain"/>
    <property type="match status" value="1"/>
</dbReference>
<organism evidence="3 4">
    <name type="scientific">Luteitalea pratensis</name>
    <dbReference type="NCBI Taxonomy" id="1855912"/>
    <lineage>
        <taxon>Bacteria</taxon>
        <taxon>Pseudomonadati</taxon>
        <taxon>Acidobacteriota</taxon>
        <taxon>Vicinamibacteria</taxon>
        <taxon>Vicinamibacterales</taxon>
        <taxon>Vicinamibacteraceae</taxon>
        <taxon>Luteitalea</taxon>
    </lineage>
</organism>
<dbReference type="PANTHER" id="PTHR47191:SF2">
    <property type="entry name" value="OS05G0170800 PROTEIN"/>
    <property type="match status" value="1"/>
</dbReference>
<accession>A0A143PRD3</accession>
<dbReference type="PANTHER" id="PTHR47191">
    <property type="entry name" value="OS05G0170800 PROTEIN"/>
    <property type="match status" value="1"/>
</dbReference>
<dbReference type="InterPro" id="IPR050718">
    <property type="entry name" value="ApaG-like"/>
</dbReference>
<dbReference type="Pfam" id="PF04379">
    <property type="entry name" value="DUF525"/>
    <property type="match status" value="1"/>
</dbReference>
<dbReference type="KEGG" id="abac:LuPra_03604"/>
<reference evidence="4" key="2">
    <citation type="submission" date="2016-04" db="EMBL/GenBank/DDBJ databases">
        <title>First Complete Genome Sequence of a Subdivision 6 Acidobacterium.</title>
        <authorList>
            <person name="Huang S."/>
            <person name="Vieira S."/>
            <person name="Bunk B."/>
            <person name="Riedel T."/>
            <person name="Sproeer C."/>
            <person name="Overmann J."/>
        </authorList>
    </citation>
    <scope>NUCLEOTIDE SEQUENCE [LARGE SCALE GENOMIC DNA]</scope>
    <source>
        <strain evidence="4">DSM 100886 HEG_-6_39</strain>
    </source>
</reference>
<evidence type="ECO:0000256" key="1">
    <source>
        <dbReference type="ARBA" id="ARBA00017693"/>
    </source>
</evidence>
<evidence type="ECO:0000313" key="4">
    <source>
        <dbReference type="Proteomes" id="UP000076079"/>
    </source>
</evidence>
<protein>
    <recommendedName>
        <fullName evidence="1">Protein ApaG</fullName>
    </recommendedName>
</protein>
<dbReference type="PROSITE" id="PS51087">
    <property type="entry name" value="APAG"/>
    <property type="match status" value="1"/>
</dbReference>
<dbReference type="InterPro" id="IPR036767">
    <property type="entry name" value="ApaG_sf"/>
</dbReference>
<sequence length="129" mass="14160">MSSSTATTRGIRVSVDARFSAEHSAPERQHWFFLYTIKIENTGDLTVQLQARHWIITDGEGHVEEVRGPGVVGEQPVLMPGESFEYTSGCPLTTPLGSMVGSYQMAAPTGETFDVEIGKFDLRGPYTVH</sequence>
<dbReference type="InterPro" id="IPR023065">
    <property type="entry name" value="Uncharacterised_ApaG"/>
</dbReference>
<keyword evidence="4" id="KW-1185">Reference proteome</keyword>
<dbReference type="Proteomes" id="UP000076079">
    <property type="component" value="Chromosome"/>
</dbReference>
<dbReference type="AlphaFoldDB" id="A0A143PRD3"/>
<dbReference type="RefSeq" id="WP_110172018.1">
    <property type="nucleotide sequence ID" value="NZ_CP015136.1"/>
</dbReference>
<dbReference type="OrthoDB" id="9795226at2"/>
<evidence type="ECO:0000259" key="2">
    <source>
        <dbReference type="PROSITE" id="PS51087"/>
    </source>
</evidence>
<reference evidence="3 4" key="1">
    <citation type="journal article" date="2016" name="Genome Announc.">
        <title>First Complete Genome Sequence of a Subdivision 6 Acidobacterium Strain.</title>
        <authorList>
            <person name="Huang S."/>
            <person name="Vieira S."/>
            <person name="Bunk B."/>
            <person name="Riedel T."/>
            <person name="Sproer C."/>
            <person name="Overmann J."/>
        </authorList>
    </citation>
    <scope>NUCLEOTIDE SEQUENCE [LARGE SCALE GENOMIC DNA]</scope>
    <source>
        <strain evidence="4">DSM 100886 HEG_-6_39</strain>
    </source>
</reference>
<dbReference type="EMBL" id="CP015136">
    <property type="protein sequence ID" value="AMY10374.1"/>
    <property type="molecule type" value="Genomic_DNA"/>
</dbReference>
<name>A0A143PRD3_LUTPR</name>
<proteinExistence type="inferred from homology"/>
<feature type="domain" description="ApaG" evidence="2">
    <location>
        <begin position="5"/>
        <end position="129"/>
    </location>
</feature>
<dbReference type="SUPFAM" id="SSF110069">
    <property type="entry name" value="ApaG-like"/>
    <property type="match status" value="1"/>
</dbReference>
<dbReference type="HAMAP" id="MF_00791">
    <property type="entry name" value="ApaG"/>
    <property type="match status" value="1"/>
</dbReference>